<feature type="compositionally biased region" description="Pro residues" evidence="1">
    <location>
        <begin position="172"/>
        <end position="184"/>
    </location>
</feature>
<reference evidence="3" key="2">
    <citation type="submission" date="2020-09" db="EMBL/GenBank/DDBJ databases">
        <authorList>
            <person name="Sun Q."/>
            <person name="Ohkuma M."/>
        </authorList>
    </citation>
    <scope>NUCLEOTIDE SEQUENCE</scope>
    <source>
        <strain evidence="3">JCM 4790</strain>
    </source>
</reference>
<evidence type="ECO:0000259" key="2">
    <source>
        <dbReference type="PROSITE" id="PS51178"/>
    </source>
</evidence>
<accession>A0A918KIP7</accession>
<dbReference type="PROSITE" id="PS51178">
    <property type="entry name" value="PASTA"/>
    <property type="match status" value="1"/>
</dbReference>
<dbReference type="InterPro" id="IPR005543">
    <property type="entry name" value="PASTA_dom"/>
</dbReference>
<proteinExistence type="predicted"/>
<protein>
    <recommendedName>
        <fullName evidence="2">PASTA domain-containing protein</fullName>
    </recommendedName>
</protein>
<feature type="domain" description="PASTA" evidence="2">
    <location>
        <begin position="73"/>
        <end position="140"/>
    </location>
</feature>
<keyword evidence="4" id="KW-1185">Reference proteome</keyword>
<dbReference type="AlphaFoldDB" id="A0A918KIP7"/>
<name>A0A918KIP7_9ACTN</name>
<evidence type="ECO:0000313" key="4">
    <source>
        <dbReference type="Proteomes" id="UP000619244"/>
    </source>
</evidence>
<gene>
    <name evidence="3" type="ORF">GCM10010358_16280</name>
</gene>
<evidence type="ECO:0000313" key="3">
    <source>
        <dbReference type="EMBL" id="GGX62637.1"/>
    </source>
</evidence>
<reference evidence="3" key="1">
    <citation type="journal article" date="2014" name="Int. J. Syst. Evol. Microbiol.">
        <title>Complete genome sequence of Corynebacterium casei LMG S-19264T (=DSM 44701T), isolated from a smear-ripened cheese.</title>
        <authorList>
            <consortium name="US DOE Joint Genome Institute (JGI-PGF)"/>
            <person name="Walter F."/>
            <person name="Albersmeier A."/>
            <person name="Kalinowski J."/>
            <person name="Ruckert C."/>
        </authorList>
    </citation>
    <scope>NUCLEOTIDE SEQUENCE</scope>
    <source>
        <strain evidence="3">JCM 4790</strain>
    </source>
</reference>
<dbReference type="Proteomes" id="UP000619244">
    <property type="component" value="Unassembled WGS sequence"/>
</dbReference>
<evidence type="ECO:0000256" key="1">
    <source>
        <dbReference type="SAM" id="MobiDB-lite"/>
    </source>
</evidence>
<dbReference type="EMBL" id="BMVU01000004">
    <property type="protein sequence ID" value="GGX62637.1"/>
    <property type="molecule type" value="Genomic_DNA"/>
</dbReference>
<dbReference type="Gene3D" id="3.30.10.20">
    <property type="match status" value="1"/>
</dbReference>
<organism evidence="3 4">
    <name type="scientific">Streptomyces minutiscleroticus</name>
    <dbReference type="NCBI Taxonomy" id="68238"/>
    <lineage>
        <taxon>Bacteria</taxon>
        <taxon>Bacillati</taxon>
        <taxon>Actinomycetota</taxon>
        <taxon>Actinomycetes</taxon>
        <taxon>Kitasatosporales</taxon>
        <taxon>Streptomycetaceae</taxon>
        <taxon>Streptomyces</taxon>
    </lineage>
</organism>
<comment type="caution">
    <text evidence="3">The sequence shown here is derived from an EMBL/GenBank/DDBJ whole genome shotgun (WGS) entry which is preliminary data.</text>
</comment>
<dbReference type="Pfam" id="PF03793">
    <property type="entry name" value="PASTA"/>
    <property type="match status" value="1"/>
</dbReference>
<feature type="region of interest" description="Disordered" evidence="1">
    <location>
        <begin position="144"/>
        <end position="201"/>
    </location>
</feature>
<sequence>MLLPVVAPGPVRRCRPALRGRRGALPGRIRPVCFRPHRFRAVPYGYPTTSGRYPSGLGLPAPLGVTSVRITPKTPEVRVPKLVGLMAADAREAAEAGGVQLSAPDRPDFHGTVVDHVVRQYPPSGVEVPRGAVVTVWFDFGEGEGDGGAGVHEPRRPGPEPGGVLRELDEPPAVPEGPLPPSGPEGPDGPKDPDDPVPVAG</sequence>